<organism evidence="2 3">
    <name type="scientific">Sphingopyxis macrogoltabida</name>
    <name type="common">Sphingomonas macrogoltabidus</name>
    <dbReference type="NCBI Taxonomy" id="33050"/>
    <lineage>
        <taxon>Bacteria</taxon>
        <taxon>Pseudomonadati</taxon>
        <taxon>Pseudomonadota</taxon>
        <taxon>Alphaproteobacteria</taxon>
        <taxon>Sphingomonadales</taxon>
        <taxon>Sphingomonadaceae</taxon>
        <taxon>Sphingopyxis</taxon>
    </lineage>
</organism>
<accession>A0A0N9UL64</accession>
<feature type="repeat" description="TPR" evidence="1">
    <location>
        <begin position="455"/>
        <end position="488"/>
    </location>
</feature>
<dbReference type="PROSITE" id="PS50005">
    <property type="entry name" value="TPR"/>
    <property type="match status" value="1"/>
</dbReference>
<proteinExistence type="predicted"/>
<name>A0A0N9UL64_SPHMC</name>
<protein>
    <submittedName>
        <fullName evidence="2">Uncharacterized protein</fullName>
    </submittedName>
</protein>
<dbReference type="EMBL" id="CP012700">
    <property type="protein sequence ID" value="ALH80236.1"/>
    <property type="molecule type" value="Genomic_DNA"/>
</dbReference>
<dbReference type="SMART" id="SM00028">
    <property type="entry name" value="TPR"/>
    <property type="match status" value="2"/>
</dbReference>
<dbReference type="Proteomes" id="UP000058074">
    <property type="component" value="Chromosome"/>
</dbReference>
<gene>
    <name evidence="2" type="ORF">AN936_07595</name>
</gene>
<evidence type="ECO:0000256" key="1">
    <source>
        <dbReference type="PROSITE-ProRule" id="PRU00339"/>
    </source>
</evidence>
<keyword evidence="1" id="KW-0802">TPR repeat</keyword>
<dbReference type="KEGG" id="smag:AN936_07595"/>
<dbReference type="SUPFAM" id="SSF48452">
    <property type="entry name" value="TPR-like"/>
    <property type="match status" value="2"/>
</dbReference>
<evidence type="ECO:0000313" key="2">
    <source>
        <dbReference type="EMBL" id="ALH80236.1"/>
    </source>
</evidence>
<sequence>MLALASPAWSAEDNGAALNALVRARLAEDAGDPAAALSALETLASHAPTLPGVRGRILERAIETGDLAVARGAAAQLWQGGDRRFDAQLVLLVDAIRRADWKGAQLYMNGRADKTGGDAISRLIQPTLDTWIDVGARAKQPERHLAAASVRARPEPALLLEAALVKLATGRTAEAVSITDEIILTDRTSQLVALRVAATLDKTGQGEAGDRLRGRIALASGGREDPMLLLPDQPVSTPRGGIAHWMALLADAFARTPNSSPKLSLLFGRTAFWLDENDWMARSALVEALDRNDQRQDALALLAGSRRTMPPVLDMRRAELMADAGDPAGAAKLAEAAAAQEPPVRSLLVRFADIARRSDDPKAAERAYARLEATLGTGEDGAALRGTLLIARAELLLQADAWGEAEPLLEKAVALRPNDATVLNFAGYSALERRKDVKTSLARIEAAWNEEPQNASITDSLGWAYFLTGRVEEAVPLLEKAQAGEPDNPVIVEHLGDAYWKAGRRFQARYSWRAAALLAEADMATRIEAKLRDGLSEATTAP</sequence>
<dbReference type="InterPro" id="IPR019734">
    <property type="entry name" value="TPR_rpt"/>
</dbReference>
<evidence type="ECO:0000313" key="3">
    <source>
        <dbReference type="Proteomes" id="UP000058074"/>
    </source>
</evidence>
<reference evidence="2 3" key="1">
    <citation type="journal article" date="2015" name="Genome Announc.">
        <title>Complete Genome Sequence of Polypropylene Glycol- and Polyethylene Glycol-Degrading Sphingopyxis macrogoltabida Strain EY-1.</title>
        <authorList>
            <person name="Ohtsubo Y."/>
            <person name="Nagata Y."/>
            <person name="Numata M."/>
            <person name="Tsuchikane K."/>
            <person name="Hosoyama A."/>
            <person name="Yamazoe A."/>
            <person name="Tsuda M."/>
            <person name="Fujita N."/>
            <person name="Kawai F."/>
        </authorList>
    </citation>
    <scope>NUCLEOTIDE SEQUENCE [LARGE SCALE GENOMIC DNA]</scope>
    <source>
        <strain evidence="2 3">EY-1</strain>
    </source>
</reference>
<dbReference type="AlphaFoldDB" id="A0A0N9UL64"/>
<dbReference type="PATRIC" id="fig|33050.5.peg.1582"/>
<dbReference type="Gene3D" id="1.25.40.10">
    <property type="entry name" value="Tetratricopeptide repeat domain"/>
    <property type="match status" value="1"/>
</dbReference>
<dbReference type="InterPro" id="IPR011990">
    <property type="entry name" value="TPR-like_helical_dom_sf"/>
</dbReference>